<evidence type="ECO:0000313" key="1">
    <source>
        <dbReference type="EMBL" id="SFU79863.1"/>
    </source>
</evidence>
<gene>
    <name evidence="1" type="ORF">SAMN04487955_10943</name>
</gene>
<accession>A0A1I7J3W6</accession>
<name>A0A1I7J3W6_9GAMM</name>
<dbReference type="Proteomes" id="UP000198693">
    <property type="component" value="Unassembled WGS sequence"/>
</dbReference>
<organism evidence="1 2">
    <name type="scientific">Halomonas korlensis</name>
    <dbReference type="NCBI Taxonomy" id="463301"/>
    <lineage>
        <taxon>Bacteria</taxon>
        <taxon>Pseudomonadati</taxon>
        <taxon>Pseudomonadota</taxon>
        <taxon>Gammaproteobacteria</taxon>
        <taxon>Oceanospirillales</taxon>
        <taxon>Halomonadaceae</taxon>
        <taxon>Halomonas</taxon>
    </lineage>
</organism>
<keyword evidence="2" id="KW-1185">Reference proteome</keyword>
<protein>
    <submittedName>
        <fullName evidence="1">Uncharacterized protein</fullName>
    </submittedName>
</protein>
<sequence length="161" mass="18147">MTSSTPQQAYDLCHEQGLTFKQISEELGITTNMARRYVKQCERKAWLEAQWHYGLPVQAANALLAAGFDDREQVLKAYHNGELNPKGTLSPHGLGKNGIQAVEEWLEIPQKNRYDLGPKYVQLAVRLYPDAQRALKRLEDETGELPSAIVARLILEADQSD</sequence>
<dbReference type="AlphaFoldDB" id="A0A1I7J3W6"/>
<dbReference type="RefSeq" id="WP_089796399.1">
    <property type="nucleotide sequence ID" value="NZ_FPBP01000009.1"/>
</dbReference>
<evidence type="ECO:0000313" key="2">
    <source>
        <dbReference type="Proteomes" id="UP000198693"/>
    </source>
</evidence>
<proteinExistence type="predicted"/>
<dbReference type="OrthoDB" id="799938at2"/>
<dbReference type="EMBL" id="FPBP01000009">
    <property type="protein sequence ID" value="SFU79863.1"/>
    <property type="molecule type" value="Genomic_DNA"/>
</dbReference>
<reference evidence="2" key="1">
    <citation type="submission" date="2016-10" db="EMBL/GenBank/DDBJ databases">
        <authorList>
            <person name="Varghese N."/>
            <person name="Submissions S."/>
        </authorList>
    </citation>
    <scope>NUCLEOTIDE SEQUENCE [LARGE SCALE GENOMIC DNA]</scope>
    <source>
        <strain evidence="2">CGMCC 1.6981</strain>
    </source>
</reference>